<gene>
    <name evidence="2" type="ORF">FHP88_02435</name>
</gene>
<dbReference type="Pfam" id="PF11137">
    <property type="entry name" value="DUF2909"/>
    <property type="match status" value="1"/>
</dbReference>
<name>A0A558DW05_9GAMM</name>
<feature type="transmembrane region" description="Helical" evidence="1">
    <location>
        <begin position="45"/>
        <end position="64"/>
    </location>
</feature>
<dbReference type="OrthoDB" id="7066027at2"/>
<keyword evidence="1 2" id="KW-0812">Transmembrane</keyword>
<dbReference type="Proteomes" id="UP000316649">
    <property type="component" value="Unassembled WGS sequence"/>
</dbReference>
<dbReference type="InterPro" id="IPR021313">
    <property type="entry name" value="DUF2909"/>
</dbReference>
<protein>
    <submittedName>
        <fullName evidence="2">Twin transmembrane helix small protein</fullName>
    </submittedName>
</protein>
<dbReference type="EMBL" id="VMNH01000004">
    <property type="protein sequence ID" value="TVO77927.1"/>
    <property type="molecule type" value="Genomic_DNA"/>
</dbReference>
<keyword evidence="1" id="KW-0472">Membrane</keyword>
<comment type="caution">
    <text evidence="2">The sequence shown here is derived from an EMBL/GenBank/DDBJ whole genome shotgun (WGS) entry which is preliminary data.</text>
</comment>
<keyword evidence="1" id="KW-1133">Transmembrane helix</keyword>
<sequence length="69" mass="7904">MFIKLPVILVLIFIVFSLFQGMYYLSKDDGKSDRTRVVRALTIRIVLSFVLFFLLILGYLAGILQPHGL</sequence>
<evidence type="ECO:0000313" key="2">
    <source>
        <dbReference type="EMBL" id="TVO77927.1"/>
    </source>
</evidence>
<organism evidence="2 3">
    <name type="scientific">Sedimenticola selenatireducens</name>
    <dbReference type="NCBI Taxonomy" id="191960"/>
    <lineage>
        <taxon>Bacteria</taxon>
        <taxon>Pseudomonadati</taxon>
        <taxon>Pseudomonadota</taxon>
        <taxon>Gammaproteobacteria</taxon>
        <taxon>Chromatiales</taxon>
        <taxon>Sedimenticolaceae</taxon>
        <taxon>Sedimenticola</taxon>
    </lineage>
</organism>
<evidence type="ECO:0000256" key="1">
    <source>
        <dbReference type="SAM" id="Phobius"/>
    </source>
</evidence>
<dbReference type="AlphaFoldDB" id="A0A558DW05"/>
<accession>A0A558DW05</accession>
<reference evidence="2 3" key="1">
    <citation type="submission" date="2019-07" db="EMBL/GenBank/DDBJ databases">
        <title>The pathways for chlorine oxyanion respiration interact through the shared metabolite chlorate.</title>
        <authorList>
            <person name="Barnum T.P."/>
            <person name="Cheng Y."/>
            <person name="Hill K.A."/>
            <person name="Lucas L.N."/>
            <person name="Carlson H.K."/>
            <person name="Coates J.D."/>
        </authorList>
    </citation>
    <scope>NUCLEOTIDE SEQUENCE [LARGE SCALE GENOMIC DNA]</scope>
    <source>
        <strain evidence="2 3">BK-1</strain>
    </source>
</reference>
<evidence type="ECO:0000313" key="3">
    <source>
        <dbReference type="Proteomes" id="UP000316649"/>
    </source>
</evidence>
<feature type="transmembrane region" description="Helical" evidence="1">
    <location>
        <begin position="6"/>
        <end position="25"/>
    </location>
</feature>
<proteinExistence type="predicted"/>
<dbReference type="NCBIfam" id="NF033233">
    <property type="entry name" value="twin_helix"/>
    <property type="match status" value="1"/>
</dbReference>
<keyword evidence="3" id="KW-1185">Reference proteome</keyword>